<dbReference type="GO" id="GO:0003677">
    <property type="term" value="F:DNA binding"/>
    <property type="evidence" value="ECO:0007669"/>
    <property type="project" value="InterPro"/>
</dbReference>
<name>A0A8J2MKT3_COTCN</name>
<organism evidence="2 3">
    <name type="scientific">Cotesia congregata</name>
    <name type="common">Parasitoid wasp</name>
    <name type="synonym">Apanteles congregatus</name>
    <dbReference type="NCBI Taxonomy" id="51543"/>
    <lineage>
        <taxon>Eukaryota</taxon>
        <taxon>Metazoa</taxon>
        <taxon>Ecdysozoa</taxon>
        <taxon>Arthropoda</taxon>
        <taxon>Hexapoda</taxon>
        <taxon>Insecta</taxon>
        <taxon>Pterygota</taxon>
        <taxon>Neoptera</taxon>
        <taxon>Endopterygota</taxon>
        <taxon>Hymenoptera</taxon>
        <taxon>Apocrita</taxon>
        <taxon>Ichneumonoidea</taxon>
        <taxon>Braconidae</taxon>
        <taxon>Microgastrinae</taxon>
        <taxon>Cotesia</taxon>
    </lineage>
</organism>
<sequence>MEQYIPCSMSHVRSFFNVVRNYETVTPNVLKAVDTGVSLRKAAAVYGVPIATLFRKKGNPEISKQKTGPATVSSGTEEQKIVDWILFRAQRGLPVTKTELLDSI</sequence>
<reference evidence="2" key="1">
    <citation type="submission" date="2021-04" db="EMBL/GenBank/DDBJ databases">
        <authorList>
            <person name="Chebbi M.A.C M."/>
        </authorList>
    </citation>
    <scope>NUCLEOTIDE SEQUENCE</scope>
</reference>
<gene>
    <name evidence="2" type="ORF">HICCMSTLAB_LOCUS5640</name>
</gene>
<dbReference type="InterPro" id="IPR007889">
    <property type="entry name" value="HTH_Psq"/>
</dbReference>
<dbReference type="OrthoDB" id="7614779at2759"/>
<protein>
    <recommendedName>
        <fullName evidence="1">HTH psq-type domain-containing protein</fullName>
    </recommendedName>
</protein>
<dbReference type="AlphaFoldDB" id="A0A8J2MKT3"/>
<dbReference type="Pfam" id="PF05225">
    <property type="entry name" value="HTH_psq"/>
    <property type="match status" value="1"/>
</dbReference>
<feature type="domain" description="HTH psq-type" evidence="1">
    <location>
        <begin position="30"/>
        <end position="55"/>
    </location>
</feature>
<dbReference type="Proteomes" id="UP000786811">
    <property type="component" value="Unassembled WGS sequence"/>
</dbReference>
<keyword evidence="3" id="KW-1185">Reference proteome</keyword>
<dbReference type="Gene3D" id="1.10.10.60">
    <property type="entry name" value="Homeodomain-like"/>
    <property type="match status" value="1"/>
</dbReference>
<evidence type="ECO:0000313" key="3">
    <source>
        <dbReference type="Proteomes" id="UP000786811"/>
    </source>
</evidence>
<accession>A0A8J2MKT3</accession>
<comment type="caution">
    <text evidence="2">The sequence shown here is derived from an EMBL/GenBank/DDBJ whole genome shotgun (WGS) entry which is preliminary data.</text>
</comment>
<evidence type="ECO:0000259" key="1">
    <source>
        <dbReference type="Pfam" id="PF05225"/>
    </source>
</evidence>
<dbReference type="EMBL" id="CAJNRD030001119">
    <property type="protein sequence ID" value="CAG5090459.1"/>
    <property type="molecule type" value="Genomic_DNA"/>
</dbReference>
<evidence type="ECO:0000313" key="2">
    <source>
        <dbReference type="EMBL" id="CAG5090459.1"/>
    </source>
</evidence>
<proteinExistence type="predicted"/>